<proteinExistence type="predicted"/>
<feature type="transmembrane region" description="Helical" evidence="1">
    <location>
        <begin position="17"/>
        <end position="35"/>
    </location>
</feature>
<feature type="transmembrane region" description="Helical" evidence="1">
    <location>
        <begin position="47"/>
        <end position="64"/>
    </location>
</feature>
<dbReference type="RefSeq" id="WP_146386980.1">
    <property type="nucleotide sequence ID" value="NZ_VOHK01000003.1"/>
</dbReference>
<keyword evidence="1" id="KW-1133">Transmembrane helix</keyword>
<gene>
    <name evidence="2" type="ORF">FQY83_08290</name>
</gene>
<protein>
    <recommendedName>
        <fullName evidence="4">Bacterial Pleckstrin homology domain-containing protein</fullName>
    </recommendedName>
</protein>
<sequence length="180" mass="19952">MNAGTRTFALAPLPRQAWLFLAAIAAMVLVGGLLLPRSEPLPAPAWLLAPFFVALLLVAPLLALRRRRIAVEGEELVVAASFYTRRVRAEALDLDHARIVDLGEHTGFRPMLGLNRFGVPGFRAGHYLLRNRQRAFCLLTASDRVLVLPQRDGKVLLLSPEKPRDLLGHLRELAASQARR</sequence>
<evidence type="ECO:0000256" key="1">
    <source>
        <dbReference type="SAM" id="Phobius"/>
    </source>
</evidence>
<reference evidence="2 3" key="1">
    <citation type="journal article" date="2008" name="Int. J. Syst. Evol. Microbiol.">
        <title>Luteimonas marina sp. nov., isolated from seawater.</title>
        <authorList>
            <person name="Baik K.S."/>
            <person name="Park S.C."/>
            <person name="Kim M.S."/>
            <person name="Kim E.M."/>
            <person name="Park C."/>
            <person name="Chun J."/>
            <person name="Seong C.N."/>
        </authorList>
    </citation>
    <scope>NUCLEOTIDE SEQUENCE [LARGE SCALE GENOMIC DNA]</scope>
    <source>
        <strain evidence="2 3">FR1330</strain>
    </source>
</reference>
<evidence type="ECO:0008006" key="4">
    <source>
        <dbReference type="Google" id="ProtNLM"/>
    </source>
</evidence>
<keyword evidence="1" id="KW-0812">Transmembrane</keyword>
<name>A0A5C5U5X3_9GAMM</name>
<comment type="caution">
    <text evidence="2">The sequence shown here is derived from an EMBL/GenBank/DDBJ whole genome shotgun (WGS) entry which is preliminary data.</text>
</comment>
<dbReference type="OrthoDB" id="5767765at2"/>
<evidence type="ECO:0000313" key="3">
    <source>
        <dbReference type="Proteomes" id="UP000319980"/>
    </source>
</evidence>
<organism evidence="2 3">
    <name type="scientific">Luteimonas marina</name>
    <dbReference type="NCBI Taxonomy" id="488485"/>
    <lineage>
        <taxon>Bacteria</taxon>
        <taxon>Pseudomonadati</taxon>
        <taxon>Pseudomonadota</taxon>
        <taxon>Gammaproteobacteria</taxon>
        <taxon>Lysobacterales</taxon>
        <taxon>Lysobacteraceae</taxon>
        <taxon>Luteimonas</taxon>
    </lineage>
</organism>
<dbReference type="Proteomes" id="UP000319980">
    <property type="component" value="Unassembled WGS sequence"/>
</dbReference>
<keyword evidence="3" id="KW-1185">Reference proteome</keyword>
<dbReference type="AlphaFoldDB" id="A0A5C5U5X3"/>
<evidence type="ECO:0000313" key="2">
    <source>
        <dbReference type="EMBL" id="TWT21344.1"/>
    </source>
</evidence>
<accession>A0A5C5U5X3</accession>
<keyword evidence="1" id="KW-0472">Membrane</keyword>
<dbReference type="EMBL" id="VOHK01000003">
    <property type="protein sequence ID" value="TWT21344.1"/>
    <property type="molecule type" value="Genomic_DNA"/>
</dbReference>